<evidence type="ECO:0000256" key="1">
    <source>
        <dbReference type="SAM" id="MobiDB-lite"/>
    </source>
</evidence>
<dbReference type="Proteomes" id="UP000069272">
    <property type="component" value="Chromosome 3R"/>
</dbReference>
<sequence>MRLGVVLVTALLAISVEARKRQVSGGGESTFLSAQRRGETQFMHEASIGATRLGCYGYVDVHGDTYTTHYLADETGNHIISLEHPDKLTRERVASLRNGEDGPVSDVFPKDCTEEGAYGRLKKLADNIKQELENGKDETATPQPKADNDFPDSPKKNPGSSRRPSKSSGNNQKKPTNVDPKKSNPSEKLSKPKDAKPHSNDNHSSKPQSIRNKQRPSSYNAASKFKPVYEATEPQTTPKELQRVSGKPKSDSKSPVKPN</sequence>
<keyword evidence="4" id="KW-1185">Reference proteome</keyword>
<reference evidence="3" key="2">
    <citation type="submission" date="2022-08" db="UniProtKB">
        <authorList>
            <consortium name="EnsemblMetazoa"/>
        </authorList>
    </citation>
    <scope>IDENTIFICATION</scope>
    <source>
        <strain evidence="3">STECLA/ALBI9_A</strain>
    </source>
</reference>
<reference evidence="3 4" key="1">
    <citation type="journal article" date="2017" name="G3 (Bethesda)">
        <title>The Physical Genome Mapping of Anopheles albimanus Corrected Scaffold Misassemblies and Identified Interarm Rearrangements in Genus Anopheles.</title>
        <authorList>
            <person name="Artemov G.N."/>
            <person name="Peery A.N."/>
            <person name="Jiang X."/>
            <person name="Tu Z."/>
            <person name="Stegniy V.N."/>
            <person name="Sharakhova M.V."/>
            <person name="Sharakhov I.V."/>
        </authorList>
    </citation>
    <scope>NUCLEOTIDE SEQUENCE [LARGE SCALE GENOMIC DNA]</scope>
    <source>
        <strain evidence="3 4">ALBI9_A</strain>
    </source>
</reference>
<feature type="compositionally biased region" description="Basic and acidic residues" evidence="1">
    <location>
        <begin position="146"/>
        <end position="155"/>
    </location>
</feature>
<protein>
    <submittedName>
        <fullName evidence="3">Uncharacterized protein</fullName>
    </submittedName>
</protein>
<dbReference type="AlphaFoldDB" id="A0A182FZH1"/>
<proteinExistence type="predicted"/>
<evidence type="ECO:0000313" key="3">
    <source>
        <dbReference type="EnsemblMetazoa" id="AALB014986-PA"/>
    </source>
</evidence>
<feature type="compositionally biased region" description="Polar residues" evidence="1">
    <location>
        <begin position="205"/>
        <end position="221"/>
    </location>
</feature>
<feature type="compositionally biased region" description="Basic and acidic residues" evidence="1">
    <location>
        <begin position="248"/>
        <end position="259"/>
    </location>
</feature>
<evidence type="ECO:0000256" key="2">
    <source>
        <dbReference type="SAM" id="SignalP"/>
    </source>
</evidence>
<dbReference type="STRING" id="7167.A0A182FZH1"/>
<dbReference type="VEuPathDB" id="VectorBase:AALB014986"/>
<feature type="chain" id="PRO_5043982905" evidence="2">
    <location>
        <begin position="19"/>
        <end position="259"/>
    </location>
</feature>
<organism evidence="3 4">
    <name type="scientific">Anopheles albimanus</name>
    <name type="common">New world malaria mosquito</name>
    <dbReference type="NCBI Taxonomy" id="7167"/>
    <lineage>
        <taxon>Eukaryota</taxon>
        <taxon>Metazoa</taxon>
        <taxon>Ecdysozoa</taxon>
        <taxon>Arthropoda</taxon>
        <taxon>Hexapoda</taxon>
        <taxon>Insecta</taxon>
        <taxon>Pterygota</taxon>
        <taxon>Neoptera</taxon>
        <taxon>Endopterygota</taxon>
        <taxon>Diptera</taxon>
        <taxon>Nematocera</taxon>
        <taxon>Culicoidea</taxon>
        <taxon>Culicidae</taxon>
        <taxon>Anophelinae</taxon>
        <taxon>Anopheles</taxon>
    </lineage>
</organism>
<accession>A0A182FZH1</accession>
<dbReference type="VEuPathDB" id="VectorBase:AALB20_028377"/>
<feature type="signal peptide" evidence="2">
    <location>
        <begin position="1"/>
        <end position="18"/>
    </location>
</feature>
<name>A0A182FZH1_ANOAL</name>
<feature type="compositionally biased region" description="Basic and acidic residues" evidence="1">
    <location>
        <begin position="179"/>
        <end position="204"/>
    </location>
</feature>
<keyword evidence="2" id="KW-0732">Signal</keyword>
<feature type="region of interest" description="Disordered" evidence="1">
    <location>
        <begin position="133"/>
        <end position="259"/>
    </location>
</feature>
<evidence type="ECO:0000313" key="4">
    <source>
        <dbReference type="Proteomes" id="UP000069272"/>
    </source>
</evidence>
<feature type="compositionally biased region" description="Low complexity" evidence="1">
    <location>
        <begin position="156"/>
        <end position="171"/>
    </location>
</feature>
<dbReference type="EnsemblMetazoa" id="AALB014986-RA">
    <property type="protein sequence ID" value="AALB014986-PA"/>
    <property type="gene ID" value="AALB014986"/>
</dbReference>